<feature type="domain" description="S1 motif" evidence="2">
    <location>
        <begin position="151"/>
        <end position="211"/>
    </location>
</feature>
<dbReference type="Pfam" id="PF21543">
    <property type="entry name" value="CvfB_2nd"/>
    <property type="match status" value="1"/>
</dbReference>
<dbReference type="PROSITE" id="PS50126">
    <property type="entry name" value="S1"/>
    <property type="match status" value="1"/>
</dbReference>
<organism evidence="3 4">
    <name type="scientific">Lederbergia ruris</name>
    <dbReference type="NCBI Taxonomy" id="217495"/>
    <lineage>
        <taxon>Bacteria</taxon>
        <taxon>Bacillati</taxon>
        <taxon>Bacillota</taxon>
        <taxon>Bacilli</taxon>
        <taxon>Bacillales</taxon>
        <taxon>Bacillaceae</taxon>
        <taxon>Lederbergia</taxon>
    </lineage>
</organism>
<keyword evidence="4" id="KW-1185">Reference proteome</keyword>
<dbReference type="InterPro" id="IPR014464">
    <property type="entry name" value="CvfB_fam"/>
</dbReference>
<dbReference type="PANTHER" id="PTHR37296:SF1">
    <property type="entry name" value="CONSERVED VIRULENCE FACTOR B"/>
    <property type="match status" value="1"/>
</dbReference>
<dbReference type="InterPro" id="IPR012340">
    <property type="entry name" value="NA-bd_OB-fold"/>
</dbReference>
<evidence type="ECO:0000313" key="4">
    <source>
        <dbReference type="Proteomes" id="UP000679950"/>
    </source>
</evidence>
<dbReference type="Gene3D" id="1.10.10.10">
    <property type="entry name" value="Winged helix-like DNA-binding domain superfamily/Winged helix DNA-binding domain"/>
    <property type="match status" value="1"/>
</dbReference>
<gene>
    <name evidence="3" type="primary">yitL</name>
    <name evidence="3" type="ORF">J8TS2_18120</name>
</gene>
<accession>A0ABQ4KJI5</accession>
<dbReference type="PIRSF" id="PIRSF012524">
    <property type="entry name" value="YitL_S1"/>
    <property type="match status" value="1"/>
</dbReference>
<evidence type="ECO:0000313" key="3">
    <source>
        <dbReference type="EMBL" id="GIN57493.1"/>
    </source>
</evidence>
<dbReference type="EMBL" id="BORB01000012">
    <property type="protein sequence ID" value="GIN57493.1"/>
    <property type="molecule type" value="Genomic_DNA"/>
</dbReference>
<proteinExistence type="inferred from homology"/>
<reference evidence="3 4" key="1">
    <citation type="submission" date="2021-03" db="EMBL/GenBank/DDBJ databases">
        <title>Antimicrobial resistance genes in bacteria isolated from Japanese honey, and their potential for conferring macrolide and lincosamide resistance in the American foulbrood pathogen Paenibacillus larvae.</title>
        <authorList>
            <person name="Okamoto M."/>
            <person name="Kumagai M."/>
            <person name="Kanamori H."/>
            <person name="Takamatsu D."/>
        </authorList>
    </citation>
    <scope>NUCLEOTIDE SEQUENCE [LARGE SCALE GENOMIC DNA]</scope>
    <source>
        <strain evidence="3 4">J8TS2</strain>
    </source>
</reference>
<evidence type="ECO:0000259" key="2">
    <source>
        <dbReference type="PROSITE" id="PS50126"/>
    </source>
</evidence>
<dbReference type="Gene3D" id="2.40.50.140">
    <property type="entry name" value="Nucleic acid-binding proteins"/>
    <property type="match status" value="2"/>
</dbReference>
<dbReference type="InterPro" id="IPR048588">
    <property type="entry name" value="CvfB_S1_2nd"/>
</dbReference>
<dbReference type="InterPro" id="IPR040764">
    <property type="entry name" value="CvfB_WH"/>
</dbReference>
<dbReference type="Pfam" id="PF17783">
    <property type="entry name" value="WHD_CvfB"/>
    <property type="match status" value="1"/>
</dbReference>
<protein>
    <recommendedName>
        <fullName evidence="2">S1 motif domain-containing protein</fullName>
    </recommendedName>
</protein>
<dbReference type="InterPro" id="IPR039566">
    <property type="entry name" value="CvfB_S1_st"/>
</dbReference>
<name>A0ABQ4KJI5_9BACI</name>
<evidence type="ECO:0000256" key="1">
    <source>
        <dbReference type="PIRNR" id="PIRNR012524"/>
    </source>
</evidence>
<sequence>MEAGTTACLTVVREALFGYFLSDGEEDVLLHHLEINDSIELDQKIEVFLYQDHQGRLSASQTIPSIQVGKYDWVEVVGIKEGLGVFVDIGLKKDILVSLDDLPDSMQLWPKEGDKLFCTLVKNNKDRLFAMPATDEVMRAQAKEADKGYLNRSVHGTVFRVLLVGSSIITDEGIVGFLHESERTKEPRLGEEIVGRVIDVKKDGTINISLMPRTHERIDQDAILIFDYLLGRGGSMPYTDKSQPEDIKKRFDMSKGSFKRALGKLLKEGKIYQEDGWTFAKELESGK</sequence>
<dbReference type="PANTHER" id="PTHR37296">
    <property type="entry name" value="CONSERVED VIRULENCE FACTOR B"/>
    <property type="match status" value="1"/>
</dbReference>
<dbReference type="InterPro" id="IPR036388">
    <property type="entry name" value="WH-like_DNA-bd_sf"/>
</dbReference>
<dbReference type="Pfam" id="PF13509">
    <property type="entry name" value="S1_2"/>
    <property type="match status" value="1"/>
</dbReference>
<comment type="similarity">
    <text evidence="1">Belongs to the CvfB family.</text>
</comment>
<dbReference type="Proteomes" id="UP000679950">
    <property type="component" value="Unassembled WGS sequence"/>
</dbReference>
<comment type="caution">
    <text evidence="3">The sequence shown here is derived from an EMBL/GenBank/DDBJ whole genome shotgun (WGS) entry which is preliminary data.</text>
</comment>
<dbReference type="InterPro" id="IPR003029">
    <property type="entry name" value="S1_domain"/>
</dbReference>
<dbReference type="SMART" id="SM00316">
    <property type="entry name" value="S1"/>
    <property type="match status" value="3"/>
</dbReference>
<dbReference type="Pfam" id="PF21191">
    <property type="entry name" value="CvfB_1st"/>
    <property type="match status" value="1"/>
</dbReference>
<dbReference type="InterPro" id="IPR048587">
    <property type="entry name" value="CvfB_S1_3rd"/>
</dbReference>
<dbReference type="RefSeq" id="WP_212966141.1">
    <property type="nucleotide sequence ID" value="NZ_BORB01000012.1"/>
</dbReference>